<name>E8LYE7_9VIBR</name>
<reference evidence="7 8" key="1">
    <citation type="journal article" date="2012" name="Int. J. Syst. Evol. Microbiol.">
        <title>Vibrio caribbeanicus sp. nov., isolated from the marine sponge Scleritoderma cyanea.</title>
        <authorList>
            <person name="Hoffmann M."/>
            <person name="Monday S.R."/>
            <person name="Allard M.W."/>
            <person name="Strain E.A."/>
            <person name="Whittaker P."/>
            <person name="Naum M."/>
            <person name="McCarthy P.J."/>
            <person name="Lopez J.V."/>
            <person name="Fischer M."/>
            <person name="Brown E.W."/>
        </authorList>
    </citation>
    <scope>NUCLEOTIDE SEQUENCE [LARGE SCALE GENOMIC DNA]</scope>
    <source>
        <strain evidence="7 8">LMG 20546</strain>
    </source>
</reference>
<evidence type="ECO:0000259" key="6">
    <source>
        <dbReference type="PROSITE" id="PS50887"/>
    </source>
</evidence>
<dbReference type="Gene3D" id="3.30.70.270">
    <property type="match status" value="1"/>
</dbReference>
<dbReference type="PANTHER" id="PTHR45138:SF9">
    <property type="entry name" value="DIGUANYLATE CYCLASE DGCM-RELATED"/>
    <property type="match status" value="1"/>
</dbReference>
<feature type="transmembrane region" description="Helical" evidence="5">
    <location>
        <begin position="81"/>
        <end position="104"/>
    </location>
</feature>
<dbReference type="GO" id="GO:1902201">
    <property type="term" value="P:negative regulation of bacterial-type flagellum-dependent cell motility"/>
    <property type="evidence" value="ECO:0007669"/>
    <property type="project" value="TreeGrafter"/>
</dbReference>
<gene>
    <name evidence="7" type="ORF">VIBR0546_02840</name>
</gene>
<evidence type="ECO:0000256" key="1">
    <source>
        <dbReference type="ARBA" id="ARBA00001946"/>
    </source>
</evidence>
<feature type="transmembrane region" description="Helical" evidence="5">
    <location>
        <begin position="146"/>
        <end position="167"/>
    </location>
</feature>
<dbReference type="InterPro" id="IPR000160">
    <property type="entry name" value="GGDEF_dom"/>
</dbReference>
<keyword evidence="8" id="KW-1185">Reference proteome</keyword>
<feature type="domain" description="GGDEF" evidence="6">
    <location>
        <begin position="201"/>
        <end position="330"/>
    </location>
</feature>
<dbReference type="FunFam" id="3.30.70.270:FF:000001">
    <property type="entry name" value="Diguanylate cyclase domain protein"/>
    <property type="match status" value="1"/>
</dbReference>
<keyword evidence="5" id="KW-0472">Membrane</keyword>
<dbReference type="NCBIfam" id="TIGR00254">
    <property type="entry name" value="GGDEF"/>
    <property type="match status" value="1"/>
</dbReference>
<evidence type="ECO:0000313" key="8">
    <source>
        <dbReference type="Proteomes" id="UP000004371"/>
    </source>
</evidence>
<dbReference type="GO" id="GO:0005886">
    <property type="term" value="C:plasma membrane"/>
    <property type="evidence" value="ECO:0007669"/>
    <property type="project" value="TreeGrafter"/>
</dbReference>
<dbReference type="CDD" id="cd01949">
    <property type="entry name" value="GGDEF"/>
    <property type="match status" value="1"/>
</dbReference>
<comment type="cofactor">
    <cofactor evidence="1">
        <name>Mg(2+)</name>
        <dbReference type="ChEBI" id="CHEBI:18420"/>
    </cofactor>
</comment>
<evidence type="ECO:0000256" key="4">
    <source>
        <dbReference type="SAM" id="MobiDB-lite"/>
    </source>
</evidence>
<dbReference type="InterPro" id="IPR029787">
    <property type="entry name" value="Nucleotide_cyclase"/>
</dbReference>
<dbReference type="OrthoDB" id="9812260at2"/>
<dbReference type="Pfam" id="PF00990">
    <property type="entry name" value="GGDEF"/>
    <property type="match status" value="1"/>
</dbReference>
<evidence type="ECO:0000313" key="7">
    <source>
        <dbReference type="EMBL" id="EGA64235.1"/>
    </source>
</evidence>
<feature type="transmembrane region" description="Helical" evidence="5">
    <location>
        <begin position="21"/>
        <end position="43"/>
    </location>
</feature>
<organism evidence="7 8">
    <name type="scientific">Vibrio brasiliensis LMG 20546</name>
    <dbReference type="NCBI Taxonomy" id="945543"/>
    <lineage>
        <taxon>Bacteria</taxon>
        <taxon>Pseudomonadati</taxon>
        <taxon>Pseudomonadota</taxon>
        <taxon>Gammaproteobacteria</taxon>
        <taxon>Vibrionales</taxon>
        <taxon>Vibrionaceae</taxon>
        <taxon>Vibrio</taxon>
        <taxon>Vibrio oreintalis group</taxon>
    </lineage>
</organism>
<proteinExistence type="predicted"/>
<dbReference type="InterPro" id="IPR043128">
    <property type="entry name" value="Rev_trsase/Diguanyl_cyclase"/>
</dbReference>
<comment type="caution">
    <text evidence="7">The sequence shown here is derived from an EMBL/GenBank/DDBJ whole genome shotgun (WGS) entry which is preliminary data.</text>
</comment>
<evidence type="ECO:0000256" key="2">
    <source>
        <dbReference type="ARBA" id="ARBA00012528"/>
    </source>
</evidence>
<sequence length="348" mass="38821">MSKTLPDINDEAILDLAKQKQLLKIIAAITLIIFVPLGIKNIIAGEIMLGMVLLAFEISLLLEITAIIYNRISLFSHYLPLVLLLISAVLAVRVFGTLATYWIYPILISLIFLLPKREAITSNFIMISGSGFAALMHQDVAVTLRYVISLIVTAIIVHVVVQAIRALQVELRTLLVKDALTGVYNRHELNDSLESAIEHYPCSSLSLIDVDNFKYVNDLFGHDVGDRVLISIAACIQQEMELDDKLFRLGGDEFLLLHHGKDQLLAEEKSSRILNRVRQLPSPSEQPITISIGIAECQPSEQAREWIKRADLALYQSKRAGRNRMTRYGADDAYQAAPLSPQHQENAG</sequence>
<protein>
    <recommendedName>
        <fullName evidence="2">diguanylate cyclase</fullName>
        <ecNumber evidence="2">2.7.7.65</ecNumber>
    </recommendedName>
</protein>
<feature type="transmembrane region" description="Helical" evidence="5">
    <location>
        <begin position="49"/>
        <end position="69"/>
    </location>
</feature>
<dbReference type="RefSeq" id="WP_006880875.1">
    <property type="nucleotide sequence ID" value="NZ_AEVS01000090.1"/>
</dbReference>
<dbReference type="GO" id="GO:0052621">
    <property type="term" value="F:diguanylate cyclase activity"/>
    <property type="evidence" value="ECO:0007669"/>
    <property type="project" value="UniProtKB-EC"/>
</dbReference>
<dbReference type="AlphaFoldDB" id="E8LYE7"/>
<accession>E8LYE7</accession>
<dbReference type="PROSITE" id="PS50887">
    <property type="entry name" value="GGDEF"/>
    <property type="match status" value="1"/>
</dbReference>
<dbReference type="PANTHER" id="PTHR45138">
    <property type="entry name" value="REGULATORY COMPONENTS OF SENSORY TRANSDUCTION SYSTEM"/>
    <property type="match status" value="1"/>
</dbReference>
<comment type="catalytic activity">
    <reaction evidence="3">
        <text>2 GTP = 3',3'-c-di-GMP + 2 diphosphate</text>
        <dbReference type="Rhea" id="RHEA:24898"/>
        <dbReference type="ChEBI" id="CHEBI:33019"/>
        <dbReference type="ChEBI" id="CHEBI:37565"/>
        <dbReference type="ChEBI" id="CHEBI:58805"/>
        <dbReference type="EC" id="2.7.7.65"/>
    </reaction>
</comment>
<keyword evidence="5" id="KW-0812">Transmembrane</keyword>
<dbReference type="EC" id="2.7.7.65" evidence="2"/>
<dbReference type="STRING" id="945543.VIBR0546_02840"/>
<dbReference type="SMART" id="SM00267">
    <property type="entry name" value="GGDEF"/>
    <property type="match status" value="1"/>
</dbReference>
<dbReference type="SUPFAM" id="SSF55073">
    <property type="entry name" value="Nucleotide cyclase"/>
    <property type="match status" value="1"/>
</dbReference>
<dbReference type="InterPro" id="IPR050469">
    <property type="entry name" value="Diguanylate_Cyclase"/>
</dbReference>
<feature type="region of interest" description="Disordered" evidence="4">
    <location>
        <begin position="326"/>
        <end position="348"/>
    </location>
</feature>
<dbReference type="GO" id="GO:0043709">
    <property type="term" value="P:cell adhesion involved in single-species biofilm formation"/>
    <property type="evidence" value="ECO:0007669"/>
    <property type="project" value="TreeGrafter"/>
</dbReference>
<dbReference type="EMBL" id="AEVS01000090">
    <property type="protein sequence ID" value="EGA64235.1"/>
    <property type="molecule type" value="Genomic_DNA"/>
</dbReference>
<keyword evidence="5" id="KW-1133">Transmembrane helix</keyword>
<dbReference type="eggNOG" id="COG2199">
    <property type="taxonomic scope" value="Bacteria"/>
</dbReference>
<evidence type="ECO:0000256" key="5">
    <source>
        <dbReference type="SAM" id="Phobius"/>
    </source>
</evidence>
<dbReference type="Proteomes" id="UP000004371">
    <property type="component" value="Unassembled WGS sequence"/>
</dbReference>
<evidence type="ECO:0000256" key="3">
    <source>
        <dbReference type="ARBA" id="ARBA00034247"/>
    </source>
</evidence>